<dbReference type="RefSeq" id="WP_028858421.1">
    <property type="nucleotide sequence ID" value="NZ_CAJHAQ010000001.1"/>
</dbReference>
<organism evidence="1 2">
    <name type="scientific">Psychrobacter phenylpyruvicus</name>
    <dbReference type="NCBI Taxonomy" id="29432"/>
    <lineage>
        <taxon>Bacteria</taxon>
        <taxon>Pseudomonadati</taxon>
        <taxon>Pseudomonadota</taxon>
        <taxon>Gammaproteobacteria</taxon>
        <taxon>Moraxellales</taxon>
        <taxon>Moraxellaceae</taxon>
        <taxon>Psychrobacter</taxon>
    </lineage>
</organism>
<protein>
    <submittedName>
        <fullName evidence="1">RES domain</fullName>
    </submittedName>
</protein>
<name>A0A379LMQ7_9GAMM</name>
<sequence>MNIKIDEVTDYCTSILSATDPSEIEFKLKVLLQFYKSPSIALTRGSTFWRARKLGNNKSFDNLSDLSYPPKHLVKEGRVNNKNEPVFYLSTRKETALSEIDAQDNDSIQIAGYRIVSNKEVKFSIVGMFWSVFKNGSIPLILKDPNNAVLSFINNLPTDIALKLIYIDKFFADILSAKCAYQNKYLHTRILSNMLISKSISDAIAYPSIKDNGAYNIAVKPNIADSNFQNISCSILQIDKKLNYGIYLSKITNVAKGFDESGNFLWIGQKNMNESLNGFHSVFYNQNSEEDEDINSRYLERGIFISNDIQ</sequence>
<evidence type="ECO:0000313" key="2">
    <source>
        <dbReference type="Proteomes" id="UP000254123"/>
    </source>
</evidence>
<dbReference type="EMBL" id="UGVC01000001">
    <property type="protein sequence ID" value="SUD91896.1"/>
    <property type="molecule type" value="Genomic_DNA"/>
</dbReference>
<proteinExistence type="predicted"/>
<dbReference type="AlphaFoldDB" id="A0A379LMQ7"/>
<keyword evidence="2" id="KW-1185">Reference proteome</keyword>
<gene>
    <name evidence="1" type="ORF">NCTC10526_02271</name>
</gene>
<dbReference type="Proteomes" id="UP000254123">
    <property type="component" value="Unassembled WGS sequence"/>
</dbReference>
<dbReference type="STRING" id="1123034.GCA_000685805_00813"/>
<evidence type="ECO:0000313" key="1">
    <source>
        <dbReference type="EMBL" id="SUD91896.1"/>
    </source>
</evidence>
<reference evidence="1 2" key="1">
    <citation type="submission" date="2018-06" db="EMBL/GenBank/DDBJ databases">
        <authorList>
            <consortium name="Pathogen Informatics"/>
            <person name="Doyle S."/>
        </authorList>
    </citation>
    <scope>NUCLEOTIDE SEQUENCE [LARGE SCALE GENOMIC DNA]</scope>
    <source>
        <strain evidence="1 2">NCTC10526</strain>
    </source>
</reference>
<accession>A0A379LMQ7</accession>